<organism evidence="3 4">
    <name type="scientific">Angomonas deanei</name>
    <dbReference type="NCBI Taxonomy" id="59799"/>
    <lineage>
        <taxon>Eukaryota</taxon>
        <taxon>Discoba</taxon>
        <taxon>Euglenozoa</taxon>
        <taxon>Kinetoplastea</taxon>
        <taxon>Metakinetoplastina</taxon>
        <taxon>Trypanosomatida</taxon>
        <taxon>Trypanosomatidae</taxon>
        <taxon>Strigomonadinae</taxon>
        <taxon>Angomonas</taxon>
    </lineage>
</organism>
<dbReference type="InterPro" id="IPR017946">
    <property type="entry name" value="PLC-like_Pdiesterase_TIM-brl"/>
</dbReference>
<gene>
    <name evidence="3" type="ORF">ADEAN_000656700</name>
</gene>
<dbReference type="SUPFAM" id="SSF51695">
    <property type="entry name" value="PLC-like phosphodiesterases"/>
    <property type="match status" value="1"/>
</dbReference>
<proteinExistence type="predicted"/>
<dbReference type="VEuPathDB" id="TriTrypDB:ADEAN_000656700"/>
<keyword evidence="4" id="KW-1185">Reference proteome</keyword>
<evidence type="ECO:0000313" key="3">
    <source>
        <dbReference type="EMBL" id="CAD2219074.1"/>
    </source>
</evidence>
<dbReference type="EMBL" id="LR877156">
    <property type="protein sequence ID" value="CAD2219074.1"/>
    <property type="molecule type" value="Genomic_DNA"/>
</dbReference>
<dbReference type="InterPro" id="IPR000909">
    <property type="entry name" value="PLipase_C_PInositol-sp_X_dom"/>
</dbReference>
<evidence type="ECO:0000313" key="4">
    <source>
        <dbReference type="Proteomes" id="UP000515908"/>
    </source>
</evidence>
<dbReference type="GO" id="GO:0008081">
    <property type="term" value="F:phosphoric diester hydrolase activity"/>
    <property type="evidence" value="ECO:0007669"/>
    <property type="project" value="InterPro"/>
</dbReference>
<dbReference type="PANTHER" id="PTHR13593:SF113">
    <property type="entry name" value="SI:DKEY-266F7.9"/>
    <property type="match status" value="1"/>
</dbReference>
<dbReference type="Gene3D" id="3.20.20.190">
    <property type="entry name" value="Phosphatidylinositol (PI) phosphodiesterase"/>
    <property type="match status" value="1"/>
</dbReference>
<evidence type="ECO:0000256" key="1">
    <source>
        <dbReference type="SAM" id="MobiDB-lite"/>
    </source>
</evidence>
<accession>A0A7G2CJF5</accession>
<dbReference type="AlphaFoldDB" id="A0A7G2CJF5"/>
<dbReference type="PANTHER" id="PTHR13593">
    <property type="match status" value="1"/>
</dbReference>
<evidence type="ECO:0000259" key="2">
    <source>
        <dbReference type="SMART" id="SM00148"/>
    </source>
</evidence>
<protein>
    <submittedName>
        <fullName evidence="3">Variant-surface-glycoprotein phospholipase C, putative</fullName>
    </submittedName>
</protein>
<feature type="compositionally biased region" description="Basic and acidic residues" evidence="1">
    <location>
        <begin position="10"/>
        <end position="21"/>
    </location>
</feature>
<feature type="domain" description="Phosphatidylinositol-specific phospholipase C X" evidence="2">
    <location>
        <begin position="73"/>
        <end position="249"/>
    </location>
</feature>
<dbReference type="Proteomes" id="UP000515908">
    <property type="component" value="Chromosome 12"/>
</dbReference>
<reference evidence="3 4" key="1">
    <citation type="submission" date="2020-08" db="EMBL/GenBank/DDBJ databases">
        <authorList>
            <person name="Newling K."/>
            <person name="Davey J."/>
            <person name="Forrester S."/>
        </authorList>
    </citation>
    <scope>NUCLEOTIDE SEQUENCE [LARGE SCALE GENOMIC DNA]</scope>
    <source>
        <strain evidence="4">Crithidia deanei Carvalho (ATCC PRA-265)</strain>
    </source>
</reference>
<dbReference type="PROSITE" id="PS50007">
    <property type="entry name" value="PIPLC_X_DOMAIN"/>
    <property type="match status" value="1"/>
</dbReference>
<feature type="region of interest" description="Disordered" evidence="1">
    <location>
        <begin position="1"/>
        <end position="37"/>
    </location>
</feature>
<sequence>MAGLFAAGEPPRDFVAREASPRRRRTKNTPIRTPTPLPKKVNNFLAHKCFQQMTERNVPPWSPSSWMGDLLPLIGGLKLGELRMVGTHNSGTYGVKKSSKFGVDAEGPLGKKGFVGSVSRTFAKRTCSKWAKCQCKSSFEQVYHGSRYLDLRIVPGPGDEKNVCYISHTQLSVTLSEFLDDVKRFYSLPESKNEIIILDFQHVFLDNPEESLFRELNTLSSLIIPPGSGFTSVISDLLKQSGRIVVVMGIKFDTKTHPFIPRGAIVSRWKNAISVKDLLSSFDRDCEANETSPAKPGLYVTQGILTPNGTMIAKSIFSGKKSSLYSLCKLAEDANNDVLRWFWIHNYHKAVVTKSNVHANVLLMDIPESANIEVQHNGAIYQCGPVEICVLLNVIQANGS</sequence>
<name>A0A7G2CJF5_9TRYP</name>
<dbReference type="SMART" id="SM00148">
    <property type="entry name" value="PLCXc"/>
    <property type="match status" value="1"/>
</dbReference>
<dbReference type="InterPro" id="IPR051057">
    <property type="entry name" value="PI-PLC_domain"/>
</dbReference>
<dbReference type="GO" id="GO:0006629">
    <property type="term" value="P:lipid metabolic process"/>
    <property type="evidence" value="ECO:0007669"/>
    <property type="project" value="InterPro"/>
</dbReference>